<evidence type="ECO:0000256" key="1">
    <source>
        <dbReference type="ARBA" id="ARBA00004651"/>
    </source>
</evidence>
<dbReference type="RefSeq" id="WP_112375397.1">
    <property type="nucleotide sequence ID" value="NZ_CP069793.1"/>
</dbReference>
<evidence type="ECO:0000256" key="4">
    <source>
        <dbReference type="ARBA" id="ARBA00022840"/>
    </source>
</evidence>
<reference evidence="7 8" key="1">
    <citation type="submission" date="2018-06" db="EMBL/GenBank/DDBJ databases">
        <authorList>
            <consortium name="Pathogen Informatics"/>
            <person name="Doyle S."/>
        </authorList>
    </citation>
    <scope>NUCLEOTIDE SEQUENCE [LARGE SCALE GENOMIC DNA]</scope>
    <source>
        <strain evidence="7 8">NCTC11343</strain>
    </source>
</reference>
<dbReference type="GO" id="GO:0034040">
    <property type="term" value="F:ATPase-coupled lipid transmembrane transporter activity"/>
    <property type="evidence" value="ECO:0007669"/>
    <property type="project" value="TreeGrafter"/>
</dbReference>
<keyword evidence="3" id="KW-0547">Nucleotide-binding</keyword>
<evidence type="ECO:0000313" key="8">
    <source>
        <dbReference type="Proteomes" id="UP000251241"/>
    </source>
</evidence>
<dbReference type="PANTHER" id="PTHR24221">
    <property type="entry name" value="ATP-BINDING CASSETTE SUB-FAMILY B"/>
    <property type="match status" value="1"/>
</dbReference>
<keyword evidence="2" id="KW-0812">Transmembrane</keyword>
<dbReference type="InterPro" id="IPR039421">
    <property type="entry name" value="Type_1_exporter"/>
</dbReference>
<dbReference type="CDD" id="cd07346">
    <property type="entry name" value="ABC_6TM_exporters"/>
    <property type="match status" value="1"/>
</dbReference>
<dbReference type="SUPFAM" id="SSF52540">
    <property type="entry name" value="P-loop containing nucleoside triphosphate hydrolases"/>
    <property type="match status" value="1"/>
</dbReference>
<dbReference type="Proteomes" id="UP000251241">
    <property type="component" value="Unassembled WGS sequence"/>
</dbReference>
<dbReference type="EC" id="3.6.3.-" evidence="7"/>
<dbReference type="InterPro" id="IPR011527">
    <property type="entry name" value="ABC1_TM_dom"/>
</dbReference>
<keyword evidence="7" id="KW-0378">Hydrolase</keyword>
<dbReference type="GO" id="GO:0140359">
    <property type="term" value="F:ABC-type transporter activity"/>
    <property type="evidence" value="ECO:0007669"/>
    <property type="project" value="InterPro"/>
</dbReference>
<comment type="subcellular location">
    <subcellularLocation>
        <location evidence="1">Cell membrane</location>
        <topology evidence="1">Multi-pass membrane protein</topology>
    </subcellularLocation>
</comment>
<proteinExistence type="predicted"/>
<dbReference type="PROSITE" id="PS50893">
    <property type="entry name" value="ABC_TRANSPORTER_2"/>
    <property type="match status" value="1"/>
</dbReference>
<dbReference type="GO" id="GO:0005524">
    <property type="term" value="F:ATP binding"/>
    <property type="evidence" value="ECO:0007669"/>
    <property type="project" value="UniProtKB-KW"/>
</dbReference>
<dbReference type="GO" id="GO:0005886">
    <property type="term" value="C:plasma membrane"/>
    <property type="evidence" value="ECO:0007669"/>
    <property type="project" value="UniProtKB-SubCell"/>
</dbReference>
<evidence type="ECO:0000256" key="6">
    <source>
        <dbReference type="ARBA" id="ARBA00023136"/>
    </source>
</evidence>
<dbReference type="InterPro" id="IPR036640">
    <property type="entry name" value="ABC1_TM_sf"/>
</dbReference>
<dbReference type="AlphaFoldDB" id="A0A2X2JMN0"/>
<protein>
    <submittedName>
        <fullName evidence="7">Multidrug export ATP-binding/permease protein SAV1866</fullName>
        <ecNumber evidence="7">3.6.3.-</ecNumber>
    </submittedName>
</protein>
<evidence type="ECO:0000256" key="5">
    <source>
        <dbReference type="ARBA" id="ARBA00022989"/>
    </source>
</evidence>
<dbReference type="GeneID" id="97183450"/>
<sequence>MEKSPSHYLHWSIALLKPYRLPLMIFLLLELVGIFFSLSFVYWSKKAVDYAIHGTRLQVEQALIWTGGSILLGIMVQLISNRTNEKMRASMLIKLQNGIMHRQLLSTWQVIKKWHTGDIQVRIQSDCNEIVQMVGYTFWNSMLTCIKLLASFTFLWLLDPKLAVLILAISPLVALSKLYFRRYRKLTQELKQADSEFGHVVQENLRFRMSIKALGLHQIRWQKLDAAQNNTYRLKLRLLNFSTLSQGIMKSTVNAGFLFTFVWGVLQLQAHLISFGTLTAFLQLVSRIQGPVLQLLGFVPAFIRFRTSVERLQVLEIEEIEEIDHAEVISAPTSLLLQNISFKYDEIPVLNAFNAMFKKNEPTALIGPSGRGKTTLIRILLALLKTTAGSVHIVTEEKQIPLTARHRINFGYVPQGDKLFSGTIRENLLSSTKQYNEKQYKSALETACANFVYELPLGLDTIIGESGYGLSEGQAQRIAIARAVLCDRSCYLFDEITSALDQATAEKLMENLIQFGKNKILIFVTHDLNLTERCTQRIFIS</sequence>
<evidence type="ECO:0000256" key="3">
    <source>
        <dbReference type="ARBA" id="ARBA00022741"/>
    </source>
</evidence>
<dbReference type="SMART" id="SM00382">
    <property type="entry name" value="AAA"/>
    <property type="match status" value="1"/>
</dbReference>
<organism evidence="7 8">
    <name type="scientific">Sphingobacterium multivorum</name>
    <dbReference type="NCBI Taxonomy" id="28454"/>
    <lineage>
        <taxon>Bacteria</taxon>
        <taxon>Pseudomonadati</taxon>
        <taxon>Bacteroidota</taxon>
        <taxon>Sphingobacteriia</taxon>
        <taxon>Sphingobacteriales</taxon>
        <taxon>Sphingobacteriaceae</taxon>
        <taxon>Sphingobacterium</taxon>
    </lineage>
</organism>
<dbReference type="PROSITE" id="PS50929">
    <property type="entry name" value="ABC_TM1F"/>
    <property type="match status" value="1"/>
</dbReference>
<keyword evidence="4 7" id="KW-0067">ATP-binding</keyword>
<dbReference type="GO" id="GO:0016887">
    <property type="term" value="F:ATP hydrolysis activity"/>
    <property type="evidence" value="ECO:0007669"/>
    <property type="project" value="InterPro"/>
</dbReference>
<evidence type="ECO:0000313" key="7">
    <source>
        <dbReference type="EMBL" id="SPZ88635.1"/>
    </source>
</evidence>
<dbReference type="Pfam" id="PF00005">
    <property type="entry name" value="ABC_tran"/>
    <property type="match status" value="1"/>
</dbReference>
<dbReference type="EMBL" id="UAUU01000009">
    <property type="protein sequence ID" value="SPZ88635.1"/>
    <property type="molecule type" value="Genomic_DNA"/>
</dbReference>
<dbReference type="Gene3D" id="3.40.50.300">
    <property type="entry name" value="P-loop containing nucleotide triphosphate hydrolases"/>
    <property type="match status" value="1"/>
</dbReference>
<dbReference type="InterPro" id="IPR003439">
    <property type="entry name" value="ABC_transporter-like_ATP-bd"/>
</dbReference>
<gene>
    <name evidence="7" type="ORF">NCTC11343_03601</name>
</gene>
<dbReference type="Pfam" id="PF00664">
    <property type="entry name" value="ABC_membrane"/>
    <property type="match status" value="1"/>
</dbReference>
<dbReference type="PANTHER" id="PTHR24221:SF654">
    <property type="entry name" value="ATP-BINDING CASSETTE SUB-FAMILY B MEMBER 6"/>
    <property type="match status" value="1"/>
</dbReference>
<name>A0A2X2JMN0_SPHMU</name>
<dbReference type="SUPFAM" id="SSF90123">
    <property type="entry name" value="ABC transporter transmembrane region"/>
    <property type="match status" value="1"/>
</dbReference>
<keyword evidence="5" id="KW-1133">Transmembrane helix</keyword>
<accession>A0A2X2JMN0</accession>
<dbReference type="InterPro" id="IPR027417">
    <property type="entry name" value="P-loop_NTPase"/>
</dbReference>
<dbReference type="InterPro" id="IPR003593">
    <property type="entry name" value="AAA+_ATPase"/>
</dbReference>
<dbReference type="Gene3D" id="1.20.1560.10">
    <property type="entry name" value="ABC transporter type 1, transmembrane domain"/>
    <property type="match status" value="1"/>
</dbReference>
<evidence type="ECO:0000256" key="2">
    <source>
        <dbReference type="ARBA" id="ARBA00022692"/>
    </source>
</evidence>
<keyword evidence="6" id="KW-0472">Membrane</keyword>